<evidence type="ECO:0000256" key="2">
    <source>
        <dbReference type="ARBA" id="ARBA00012118"/>
    </source>
</evidence>
<reference evidence="11" key="1">
    <citation type="journal article" date="2020" name="Nature">
        <title>Giant virus diversity and host interactions through global metagenomics.</title>
        <authorList>
            <person name="Schulz F."/>
            <person name="Roux S."/>
            <person name="Paez-Espino D."/>
            <person name="Jungbluth S."/>
            <person name="Walsh D.A."/>
            <person name="Denef V.J."/>
            <person name="McMahon K.D."/>
            <person name="Konstantinidis K.T."/>
            <person name="Eloe-Fadrosh E.A."/>
            <person name="Kyrpides N.C."/>
            <person name="Woyke T."/>
        </authorList>
    </citation>
    <scope>NUCLEOTIDE SEQUENCE</scope>
    <source>
        <strain evidence="11">GVMAG-M-3300027708-20</strain>
    </source>
</reference>
<dbReference type="AlphaFoldDB" id="A0A6C0JG47"/>
<dbReference type="EC" id="2.7.1.21" evidence="2"/>
<dbReference type="GO" id="GO:0046104">
    <property type="term" value="P:thymidine metabolic process"/>
    <property type="evidence" value="ECO:0007669"/>
    <property type="project" value="TreeGrafter"/>
</dbReference>
<name>A0A6C0JG47_9ZZZZ</name>
<keyword evidence="3" id="KW-0237">DNA synthesis</keyword>
<accession>A0A6C0JG47</accession>
<dbReference type="InterPro" id="IPR027417">
    <property type="entry name" value="P-loop_NTPase"/>
</dbReference>
<dbReference type="EMBL" id="MN740389">
    <property type="protein sequence ID" value="QHU03840.1"/>
    <property type="molecule type" value="Genomic_DNA"/>
</dbReference>
<evidence type="ECO:0000256" key="6">
    <source>
        <dbReference type="ARBA" id="ARBA00022741"/>
    </source>
</evidence>
<evidence type="ECO:0000256" key="7">
    <source>
        <dbReference type="ARBA" id="ARBA00022777"/>
    </source>
</evidence>
<dbReference type="FunFam" id="3.40.50.300:FF:000948">
    <property type="entry name" value="Thymidine kinase"/>
    <property type="match status" value="1"/>
</dbReference>
<dbReference type="Gene3D" id="3.30.60.20">
    <property type="match status" value="1"/>
</dbReference>
<comment type="catalytic activity">
    <reaction evidence="10">
        <text>thymidine + ATP = dTMP + ADP + H(+)</text>
        <dbReference type="Rhea" id="RHEA:19129"/>
        <dbReference type="ChEBI" id="CHEBI:15378"/>
        <dbReference type="ChEBI" id="CHEBI:17748"/>
        <dbReference type="ChEBI" id="CHEBI:30616"/>
        <dbReference type="ChEBI" id="CHEBI:63528"/>
        <dbReference type="ChEBI" id="CHEBI:456216"/>
        <dbReference type="EC" id="2.7.1.21"/>
    </reaction>
</comment>
<evidence type="ECO:0000256" key="3">
    <source>
        <dbReference type="ARBA" id="ARBA00022634"/>
    </source>
</evidence>
<dbReference type="InterPro" id="IPR001267">
    <property type="entry name" value="Thymidine_kinase"/>
</dbReference>
<organism evidence="11">
    <name type="scientific">viral metagenome</name>
    <dbReference type="NCBI Taxonomy" id="1070528"/>
    <lineage>
        <taxon>unclassified sequences</taxon>
        <taxon>metagenomes</taxon>
        <taxon>organismal metagenomes</taxon>
    </lineage>
</organism>
<evidence type="ECO:0000256" key="10">
    <source>
        <dbReference type="ARBA" id="ARBA00048254"/>
    </source>
</evidence>
<sequence>MSGYLELILGPMFSGKTTFLINKYNELLEMDMNIAVINFADDKRYHESMLSSHDKMMIPCIFTRKLADVLYSDEIDKADVVLINEGQFFEDLQDSVIYLVEQINKRVYVCGLDGDFKRNKFGTILDLIPLCDNVVKLKSKCEYCRKPALFSHRITSETNQISIGSNNYVPLCRICYVSEKMITSSFQQDQMLLDIL</sequence>
<evidence type="ECO:0000256" key="1">
    <source>
        <dbReference type="ARBA" id="ARBA00007587"/>
    </source>
</evidence>
<keyword evidence="6" id="KW-0547">Nucleotide-binding</keyword>
<dbReference type="PIRSF" id="PIRSF035805">
    <property type="entry name" value="TK_cell"/>
    <property type="match status" value="1"/>
</dbReference>
<dbReference type="GO" id="GO:0046872">
    <property type="term" value="F:metal ion binding"/>
    <property type="evidence" value="ECO:0007669"/>
    <property type="project" value="UniProtKB-KW"/>
</dbReference>
<dbReference type="Gene3D" id="3.40.50.300">
    <property type="entry name" value="P-loop containing nucleotide triphosphate hydrolases"/>
    <property type="match status" value="1"/>
</dbReference>
<keyword evidence="9" id="KW-0067">ATP-binding</keyword>
<dbReference type="GO" id="GO:0004797">
    <property type="term" value="F:thymidine kinase activity"/>
    <property type="evidence" value="ECO:0007669"/>
    <property type="project" value="UniProtKB-EC"/>
</dbReference>
<evidence type="ECO:0000256" key="4">
    <source>
        <dbReference type="ARBA" id="ARBA00022679"/>
    </source>
</evidence>
<evidence type="ECO:0000256" key="8">
    <source>
        <dbReference type="ARBA" id="ARBA00022833"/>
    </source>
</evidence>
<evidence type="ECO:0000256" key="9">
    <source>
        <dbReference type="ARBA" id="ARBA00022840"/>
    </source>
</evidence>
<dbReference type="SUPFAM" id="SSF52540">
    <property type="entry name" value="P-loop containing nucleoside triphosphate hydrolases"/>
    <property type="match status" value="1"/>
</dbReference>
<protein>
    <recommendedName>
        <fullName evidence="2">thymidine kinase</fullName>
        <ecNumber evidence="2">2.7.1.21</ecNumber>
    </recommendedName>
</protein>
<keyword evidence="4" id="KW-0808">Transferase</keyword>
<evidence type="ECO:0000313" key="11">
    <source>
        <dbReference type="EMBL" id="QHU03840.1"/>
    </source>
</evidence>
<dbReference type="GO" id="GO:0071897">
    <property type="term" value="P:DNA biosynthetic process"/>
    <property type="evidence" value="ECO:0007669"/>
    <property type="project" value="UniProtKB-KW"/>
</dbReference>
<dbReference type="GO" id="GO:0005524">
    <property type="term" value="F:ATP binding"/>
    <property type="evidence" value="ECO:0007669"/>
    <property type="project" value="UniProtKB-KW"/>
</dbReference>
<evidence type="ECO:0000256" key="5">
    <source>
        <dbReference type="ARBA" id="ARBA00022723"/>
    </source>
</evidence>
<dbReference type="Pfam" id="PF00265">
    <property type="entry name" value="TK"/>
    <property type="match status" value="1"/>
</dbReference>
<proteinExistence type="inferred from homology"/>
<dbReference type="SUPFAM" id="SSF57716">
    <property type="entry name" value="Glucocorticoid receptor-like (DNA-binding domain)"/>
    <property type="match status" value="1"/>
</dbReference>
<comment type="similarity">
    <text evidence="1">Belongs to the thymidine kinase family.</text>
</comment>
<dbReference type="PANTHER" id="PTHR11441:SF0">
    <property type="entry name" value="THYMIDINE KINASE, CYTOSOLIC"/>
    <property type="match status" value="1"/>
</dbReference>
<dbReference type="PANTHER" id="PTHR11441">
    <property type="entry name" value="THYMIDINE KINASE"/>
    <property type="match status" value="1"/>
</dbReference>
<keyword evidence="5" id="KW-0479">Metal-binding</keyword>
<keyword evidence="7" id="KW-0418">Kinase</keyword>
<keyword evidence="8" id="KW-0862">Zinc</keyword>